<dbReference type="EMBL" id="GBRH01206566">
    <property type="protein sequence ID" value="JAD91329.1"/>
    <property type="molecule type" value="Transcribed_RNA"/>
</dbReference>
<name>A0A0A9DRX3_ARUDO</name>
<reference evidence="1" key="2">
    <citation type="journal article" date="2015" name="Data Brief">
        <title>Shoot transcriptome of the giant reed, Arundo donax.</title>
        <authorList>
            <person name="Barrero R.A."/>
            <person name="Guerrero F.D."/>
            <person name="Moolhuijzen P."/>
            <person name="Goolsby J.A."/>
            <person name="Tidwell J."/>
            <person name="Bellgard S.E."/>
            <person name="Bellgard M.I."/>
        </authorList>
    </citation>
    <scope>NUCLEOTIDE SEQUENCE</scope>
    <source>
        <tissue evidence="1">Shoot tissue taken approximately 20 cm above the soil surface</tissue>
    </source>
</reference>
<accession>A0A0A9DRX3</accession>
<dbReference type="AlphaFoldDB" id="A0A0A9DRX3"/>
<organism evidence="1">
    <name type="scientific">Arundo donax</name>
    <name type="common">Giant reed</name>
    <name type="synonym">Donax arundinaceus</name>
    <dbReference type="NCBI Taxonomy" id="35708"/>
    <lineage>
        <taxon>Eukaryota</taxon>
        <taxon>Viridiplantae</taxon>
        <taxon>Streptophyta</taxon>
        <taxon>Embryophyta</taxon>
        <taxon>Tracheophyta</taxon>
        <taxon>Spermatophyta</taxon>
        <taxon>Magnoliopsida</taxon>
        <taxon>Liliopsida</taxon>
        <taxon>Poales</taxon>
        <taxon>Poaceae</taxon>
        <taxon>PACMAD clade</taxon>
        <taxon>Arundinoideae</taxon>
        <taxon>Arundineae</taxon>
        <taxon>Arundo</taxon>
    </lineage>
</organism>
<proteinExistence type="predicted"/>
<reference evidence="1" key="1">
    <citation type="submission" date="2014-09" db="EMBL/GenBank/DDBJ databases">
        <authorList>
            <person name="Magalhaes I.L.F."/>
            <person name="Oliveira U."/>
            <person name="Santos F.R."/>
            <person name="Vidigal T.H.D.A."/>
            <person name="Brescovit A.D."/>
            <person name="Santos A.J."/>
        </authorList>
    </citation>
    <scope>NUCLEOTIDE SEQUENCE</scope>
    <source>
        <tissue evidence="1">Shoot tissue taken approximately 20 cm above the soil surface</tissue>
    </source>
</reference>
<protein>
    <submittedName>
        <fullName evidence="1">Uncharacterized protein</fullName>
    </submittedName>
</protein>
<evidence type="ECO:0000313" key="1">
    <source>
        <dbReference type="EMBL" id="JAD91329.1"/>
    </source>
</evidence>
<sequence>MASSWTLWRRRLASALPASRATTATSGRRRRLCSC</sequence>